<keyword evidence="2" id="KW-1185">Reference proteome</keyword>
<feature type="non-terminal residue" evidence="1">
    <location>
        <position position="1"/>
    </location>
</feature>
<dbReference type="Proteomes" id="UP001529510">
    <property type="component" value="Unassembled WGS sequence"/>
</dbReference>
<evidence type="ECO:0000313" key="2">
    <source>
        <dbReference type="Proteomes" id="UP001529510"/>
    </source>
</evidence>
<dbReference type="AlphaFoldDB" id="A0ABD0R3I7"/>
<proteinExistence type="predicted"/>
<protein>
    <submittedName>
        <fullName evidence="1">Uncharacterized protein</fullName>
    </submittedName>
</protein>
<sequence>AKVGEASGGDRVPSPIECLQLILKPVAMGHQELLDFLRALVTKIILNPNAVCPTGQTE</sequence>
<organism evidence="1 2">
    <name type="scientific">Cirrhinus mrigala</name>
    <name type="common">Mrigala</name>
    <dbReference type="NCBI Taxonomy" id="683832"/>
    <lineage>
        <taxon>Eukaryota</taxon>
        <taxon>Metazoa</taxon>
        <taxon>Chordata</taxon>
        <taxon>Craniata</taxon>
        <taxon>Vertebrata</taxon>
        <taxon>Euteleostomi</taxon>
        <taxon>Actinopterygii</taxon>
        <taxon>Neopterygii</taxon>
        <taxon>Teleostei</taxon>
        <taxon>Ostariophysi</taxon>
        <taxon>Cypriniformes</taxon>
        <taxon>Cyprinidae</taxon>
        <taxon>Labeoninae</taxon>
        <taxon>Labeonini</taxon>
        <taxon>Cirrhinus</taxon>
    </lineage>
</organism>
<evidence type="ECO:0000313" key="1">
    <source>
        <dbReference type="EMBL" id="KAL0192868.1"/>
    </source>
</evidence>
<name>A0ABD0R3I7_CIRMR</name>
<accession>A0ABD0R3I7</accession>
<reference evidence="1 2" key="1">
    <citation type="submission" date="2024-05" db="EMBL/GenBank/DDBJ databases">
        <title>Genome sequencing and assembly of Indian major carp, Cirrhinus mrigala (Hamilton, 1822).</title>
        <authorList>
            <person name="Mohindra V."/>
            <person name="Chowdhury L.M."/>
            <person name="Lal K."/>
            <person name="Jena J.K."/>
        </authorList>
    </citation>
    <scope>NUCLEOTIDE SEQUENCE [LARGE SCALE GENOMIC DNA]</scope>
    <source>
        <strain evidence="1">CM1030</strain>
        <tissue evidence="1">Blood</tissue>
    </source>
</reference>
<comment type="caution">
    <text evidence="1">The sequence shown here is derived from an EMBL/GenBank/DDBJ whole genome shotgun (WGS) entry which is preliminary data.</text>
</comment>
<gene>
    <name evidence="1" type="ORF">M9458_011164</name>
</gene>
<feature type="non-terminal residue" evidence="1">
    <location>
        <position position="58"/>
    </location>
</feature>
<dbReference type="EMBL" id="JAMKFB020000005">
    <property type="protein sequence ID" value="KAL0192868.1"/>
    <property type="molecule type" value="Genomic_DNA"/>
</dbReference>